<keyword evidence="4" id="KW-1185">Reference proteome</keyword>
<dbReference type="PANTHER" id="PTHR43685:SF11">
    <property type="entry name" value="GLYCOSYLTRANSFERASE TAGX-RELATED"/>
    <property type="match status" value="1"/>
</dbReference>
<gene>
    <name evidence="3" type="ORF">IBG28_16520</name>
</gene>
<keyword evidence="3" id="KW-0808">Transferase</keyword>
<name>A0A7H1J454_9GAMM</name>
<accession>A0A7H1J454</accession>
<evidence type="ECO:0000259" key="2">
    <source>
        <dbReference type="Pfam" id="PF00535"/>
    </source>
</evidence>
<dbReference type="EMBL" id="CP061081">
    <property type="protein sequence ID" value="QNT05270.1"/>
    <property type="molecule type" value="Genomic_DNA"/>
</dbReference>
<dbReference type="GO" id="GO:0016740">
    <property type="term" value="F:transferase activity"/>
    <property type="evidence" value="ECO:0007669"/>
    <property type="project" value="UniProtKB-KW"/>
</dbReference>
<feature type="domain" description="Glycosyltransferase 2-like" evidence="2">
    <location>
        <begin position="9"/>
        <end position="128"/>
    </location>
</feature>
<proteinExistence type="predicted"/>
<keyword evidence="1" id="KW-1133">Transmembrane helix</keyword>
<keyword evidence="1" id="KW-0472">Membrane</keyword>
<dbReference type="Gene3D" id="3.90.550.10">
    <property type="entry name" value="Spore Coat Polysaccharide Biosynthesis Protein SpsA, Chain A"/>
    <property type="match status" value="1"/>
</dbReference>
<dbReference type="RefSeq" id="WP_111609051.1">
    <property type="nucleotide sequence ID" value="NZ_BMLJ01000027.1"/>
</dbReference>
<sequence length="345" mass="40274">MKSSKPLVCICIPNFNNENTIAETLDSLVSQTYENLIIKVFDNASTDSSMKILNEYARKYHNIHVYKNDKNIGGEANFTKCIENMEGEYSTIFHSDDVYSSTIIEKQVAVLQKNKDIVAVSANAFRLNGDSKECGPLYYDFPKPSDDDLVILKSSQDLIRMVLDYGNIINTPSVMARTEIYRDKIISFNGLDFNTSADLDVWLRMSSFGFFAVIITPLIKYRLSNSSYSFNLKKLRVEKNDYFLVIDSYLKNKDLNFKMTERDCLNYEMQRLLDYFLISTNIMLKGSSVSFFGYQKNYKVNFLFIRFLLKRPVFNFKVYIFFLLVYLAPKRKKILQWLYNLRYGK</sequence>
<dbReference type="KEGG" id="mard:IBG28_16520"/>
<evidence type="ECO:0000313" key="3">
    <source>
        <dbReference type="EMBL" id="QNT05270.1"/>
    </source>
</evidence>
<evidence type="ECO:0000256" key="1">
    <source>
        <dbReference type="SAM" id="Phobius"/>
    </source>
</evidence>
<dbReference type="CDD" id="cd00761">
    <property type="entry name" value="Glyco_tranf_GTA_type"/>
    <property type="match status" value="1"/>
</dbReference>
<dbReference type="SUPFAM" id="SSF53448">
    <property type="entry name" value="Nucleotide-diphospho-sugar transferases"/>
    <property type="match status" value="1"/>
</dbReference>
<organism evidence="3 4">
    <name type="scientific">Marinomonas arctica</name>
    <dbReference type="NCBI Taxonomy" id="383750"/>
    <lineage>
        <taxon>Bacteria</taxon>
        <taxon>Pseudomonadati</taxon>
        <taxon>Pseudomonadota</taxon>
        <taxon>Gammaproteobacteria</taxon>
        <taxon>Oceanospirillales</taxon>
        <taxon>Oceanospirillaceae</taxon>
        <taxon>Marinomonas</taxon>
    </lineage>
</organism>
<protein>
    <submittedName>
        <fullName evidence="3">Glycosyltransferase family 2 protein</fullName>
    </submittedName>
</protein>
<dbReference type="OrthoDB" id="9801954at2"/>
<dbReference type="Pfam" id="PF00535">
    <property type="entry name" value="Glycos_transf_2"/>
    <property type="match status" value="1"/>
</dbReference>
<dbReference type="InterPro" id="IPR029044">
    <property type="entry name" value="Nucleotide-diphossugar_trans"/>
</dbReference>
<dbReference type="AlphaFoldDB" id="A0A7H1J454"/>
<evidence type="ECO:0000313" key="4">
    <source>
        <dbReference type="Proteomes" id="UP000516370"/>
    </source>
</evidence>
<dbReference type="PANTHER" id="PTHR43685">
    <property type="entry name" value="GLYCOSYLTRANSFERASE"/>
    <property type="match status" value="1"/>
</dbReference>
<dbReference type="Proteomes" id="UP000516370">
    <property type="component" value="Chromosome"/>
</dbReference>
<keyword evidence="1" id="KW-0812">Transmembrane</keyword>
<reference evidence="3 4" key="1">
    <citation type="submission" date="2020-09" db="EMBL/GenBank/DDBJ databases">
        <title>Complete genome sequence of an Arctic sea ice bacterium Marinomonas arctica BSI20414.</title>
        <authorList>
            <person name="Liao L."/>
            <person name="Chen B."/>
        </authorList>
    </citation>
    <scope>NUCLEOTIDE SEQUENCE [LARGE SCALE GENOMIC DNA]</scope>
    <source>
        <strain evidence="3 4">BSI20414</strain>
    </source>
</reference>
<feature type="transmembrane region" description="Helical" evidence="1">
    <location>
        <begin position="313"/>
        <end position="329"/>
    </location>
</feature>
<dbReference type="InterPro" id="IPR001173">
    <property type="entry name" value="Glyco_trans_2-like"/>
</dbReference>
<dbReference type="InterPro" id="IPR050834">
    <property type="entry name" value="Glycosyltransf_2"/>
</dbReference>